<reference evidence="1" key="2">
    <citation type="submission" date="2017-05" db="EMBL/GenBank/DDBJ databases">
        <authorList>
            <person name="Munson-Mcgee J.H."/>
        </authorList>
    </citation>
    <scope>NUCLEOTIDE SEQUENCE</scope>
    <source>
        <strain evidence="1">SCGC AB-777_F03</strain>
    </source>
</reference>
<feature type="non-terminal residue" evidence="2">
    <location>
        <position position="1"/>
    </location>
</feature>
<protein>
    <submittedName>
        <fullName evidence="1">DUF5915 domain-containing protein</fullName>
    </submittedName>
</protein>
<dbReference type="Proteomes" id="UP000245509">
    <property type="component" value="Unassembled WGS sequence"/>
</dbReference>
<reference evidence="2" key="1">
    <citation type="journal article" date="2015" name="Appl. Environ. Microbiol.">
        <title>Nanoarchaeota, Their Sulfolobales Host, and Nanoarchaeota Virus Distribution across Yellowstone National Park Hot Springs.</title>
        <authorList>
            <person name="Munson-McGee J.H."/>
            <person name="Field E.K."/>
            <person name="Bateson M."/>
            <person name="Rooney C."/>
            <person name="Stepanauskas R."/>
            <person name="Young M.J."/>
        </authorList>
    </citation>
    <scope>NUCLEOTIDE SEQUENCE [LARGE SCALE GENOMIC DNA]</scope>
    <source>
        <strain evidence="2">SCGC AB-777_F03</strain>
    </source>
</reference>
<dbReference type="Pfam" id="PF19302">
    <property type="entry name" value="DUF5915"/>
    <property type="match status" value="1"/>
</dbReference>
<dbReference type="RefSeq" id="WP_228615451.1">
    <property type="nucleotide sequence ID" value="NZ_QEFP02000016.1"/>
</dbReference>
<reference evidence="2" key="3">
    <citation type="submission" date="2017-05" db="EMBL/GenBank/DDBJ databases">
        <authorList>
            <person name="Song R."/>
            <person name="Chenine A.L."/>
            <person name="Ruprecht R.M."/>
        </authorList>
    </citation>
    <scope>NUCLEOTIDE SEQUENCE</scope>
    <source>
        <strain evidence="2">SCGC AB-777_F03</strain>
    </source>
</reference>
<dbReference type="EMBL" id="QEFP02000016">
    <property type="protein sequence ID" value="MCC5447226.1"/>
    <property type="molecule type" value="Genomic_DNA"/>
</dbReference>
<reference evidence="1" key="4">
    <citation type="submission" date="2021-11" db="EMBL/GenBank/DDBJ databases">
        <authorList>
            <person name="Munson-Mcgee J."/>
            <person name="Field E."/>
            <person name="Bateson M."/>
            <person name="Rooney C."/>
            <person name="Stepanauskas R."/>
            <person name="Young M."/>
        </authorList>
    </citation>
    <scope>NUCLEOTIDE SEQUENCE</scope>
    <source>
        <strain evidence="1">SCGC AB-777_F03</strain>
    </source>
</reference>
<evidence type="ECO:0000313" key="1">
    <source>
        <dbReference type="EMBL" id="MCC5447226.1"/>
    </source>
</evidence>
<comment type="caution">
    <text evidence="2">The sequence shown here is derived from an EMBL/GenBank/DDBJ whole genome shotgun (WGS) entry which is preliminary data.</text>
</comment>
<name>A0A2T9WL93_NANST</name>
<dbReference type="EMBL" id="QEFP01000006">
    <property type="protein sequence ID" value="PVU68597.1"/>
    <property type="molecule type" value="Genomic_DNA"/>
</dbReference>
<sequence>KTLYLYKDDGGILFEILNNNDIVELLKDYLNVKEIKIDDVEKDFVTAQTNYGIIKIGFDIKYYPELEEEWLYREIRRRLQDIRKENKLRKGQKANIEIYADEKLLNIIKKYKDTLEKDTDTIIIIKDSNDGLNNVERIYEMSIFYRLNIL</sequence>
<gene>
    <name evidence="1" type="ORF">DDW03_002310</name>
    <name evidence="2" type="ORF">DDW03_01630</name>
</gene>
<dbReference type="AlphaFoldDB" id="A0A2T9WL93"/>
<evidence type="ECO:0000313" key="2">
    <source>
        <dbReference type="EMBL" id="PVU68597.1"/>
    </source>
</evidence>
<accession>A0A2T9WL93</accession>
<organism evidence="2">
    <name type="scientific">Nanobsidianus stetteri</name>
    <dbReference type="NCBI Taxonomy" id="1294122"/>
    <lineage>
        <taxon>Archaea</taxon>
        <taxon>Nanobdellota</taxon>
        <taxon>Candidatus Nanoarchaeia</taxon>
        <taxon>Nanoarchaeales</taxon>
        <taxon>Nanopusillaceae</taxon>
        <taxon>Candidatus Nanobsidianus</taxon>
    </lineage>
</organism>
<proteinExistence type="predicted"/>